<dbReference type="EMBL" id="AWSO01002069">
    <property type="protein sequence ID" value="ESK82120.1"/>
    <property type="molecule type" value="Genomic_DNA"/>
</dbReference>
<comment type="caution">
    <text evidence="2">The sequence shown here is derived from an EMBL/GenBank/DDBJ whole genome shotgun (WGS) entry which is preliminary data.</text>
</comment>
<accession>V2WPK0</accession>
<dbReference type="KEGG" id="mrr:Moror_3491"/>
<dbReference type="OrthoDB" id="3330907at2759"/>
<evidence type="ECO:0000313" key="3">
    <source>
        <dbReference type="Proteomes" id="UP000017559"/>
    </source>
</evidence>
<reference evidence="2 3" key="1">
    <citation type="journal article" date="2014" name="BMC Genomics">
        <title>Genome and secretome analysis of the hemibiotrophic fungal pathogen, Moniliophthora roreri, which causes frosty pod rot disease of cacao: mechanisms of the biotrophic and necrotrophic phases.</title>
        <authorList>
            <person name="Meinhardt L.W."/>
            <person name="Costa G.G.L."/>
            <person name="Thomazella D.P.T."/>
            <person name="Teixeira P.J.P.L."/>
            <person name="Carazzolle M.F."/>
            <person name="Schuster S.C."/>
            <person name="Carlson J.E."/>
            <person name="Guiltinan M.J."/>
            <person name="Mieczkowski P."/>
            <person name="Farmer A."/>
            <person name="Ramaraj T."/>
            <person name="Crozier J."/>
            <person name="Davis R.E."/>
            <person name="Shao J."/>
            <person name="Melnick R.L."/>
            <person name="Pereira G.A.G."/>
            <person name="Bailey B.A."/>
        </authorList>
    </citation>
    <scope>NUCLEOTIDE SEQUENCE [LARGE SCALE GENOMIC DNA]</scope>
    <source>
        <strain evidence="2 3">MCA 2997</strain>
    </source>
</reference>
<proteinExistence type="predicted"/>
<keyword evidence="1" id="KW-0812">Transmembrane</keyword>
<dbReference type="AlphaFoldDB" id="V2WPK0"/>
<name>V2WPK0_MONRO</name>
<feature type="transmembrane region" description="Helical" evidence="1">
    <location>
        <begin position="42"/>
        <end position="58"/>
    </location>
</feature>
<evidence type="ECO:0000313" key="2">
    <source>
        <dbReference type="EMBL" id="ESK82120.1"/>
    </source>
</evidence>
<dbReference type="Proteomes" id="UP000017559">
    <property type="component" value="Unassembled WGS sequence"/>
</dbReference>
<evidence type="ECO:0000256" key="1">
    <source>
        <dbReference type="SAM" id="Phobius"/>
    </source>
</evidence>
<dbReference type="HOGENOM" id="CLU_1759289_0_0_1"/>
<protein>
    <submittedName>
        <fullName evidence="2">Uncharacterized protein</fullName>
    </submittedName>
</protein>
<feature type="transmembrane region" description="Helical" evidence="1">
    <location>
        <begin position="70"/>
        <end position="91"/>
    </location>
</feature>
<sequence>MDSWIDPQATTVPPPPPDPDLELYLTTRWCTVYPMFTLGLQYFLYGLYVLLFTTYVQIMRHKTPGESMLYLKPTILLFVLAMFLIVVQSIYLPRQAFVKFQAIRTGDYDRLDDYLIGPDALKTACYTLSDMIEVLIKYTCFDTPGIMM</sequence>
<keyword evidence="3" id="KW-1185">Reference proteome</keyword>
<keyword evidence="1" id="KW-1133">Transmembrane helix</keyword>
<organism evidence="2 3">
    <name type="scientific">Moniliophthora roreri (strain MCA 2997)</name>
    <name type="common">Cocoa frosty pod rot fungus</name>
    <name type="synonym">Crinipellis roreri</name>
    <dbReference type="NCBI Taxonomy" id="1381753"/>
    <lineage>
        <taxon>Eukaryota</taxon>
        <taxon>Fungi</taxon>
        <taxon>Dikarya</taxon>
        <taxon>Basidiomycota</taxon>
        <taxon>Agaricomycotina</taxon>
        <taxon>Agaricomycetes</taxon>
        <taxon>Agaricomycetidae</taxon>
        <taxon>Agaricales</taxon>
        <taxon>Marasmiineae</taxon>
        <taxon>Marasmiaceae</taxon>
        <taxon>Moniliophthora</taxon>
    </lineage>
</organism>
<keyword evidence="1" id="KW-0472">Membrane</keyword>
<gene>
    <name evidence="2" type="ORF">Moror_3491</name>
</gene>